<dbReference type="Pfam" id="PF03372">
    <property type="entry name" value="Exo_endo_phos"/>
    <property type="match status" value="1"/>
</dbReference>
<reference evidence="3 4" key="1">
    <citation type="submission" date="2020-08" db="EMBL/GenBank/DDBJ databases">
        <title>Genomic Encyclopedia of Type Strains, Phase IV (KMG-IV): sequencing the most valuable type-strain genomes for metagenomic binning, comparative biology and taxonomic classification.</title>
        <authorList>
            <person name="Goeker M."/>
        </authorList>
    </citation>
    <scope>NUCLEOTIDE SEQUENCE [LARGE SCALE GENOMIC DNA]</scope>
    <source>
        <strain evidence="3 4">DSM 26723</strain>
    </source>
</reference>
<dbReference type="GO" id="GO:0004527">
    <property type="term" value="F:exonuclease activity"/>
    <property type="evidence" value="ECO:0007669"/>
    <property type="project" value="UniProtKB-KW"/>
</dbReference>
<evidence type="ECO:0000259" key="2">
    <source>
        <dbReference type="Pfam" id="PF03372"/>
    </source>
</evidence>
<keyword evidence="1" id="KW-1133">Transmembrane helix</keyword>
<proteinExistence type="predicted"/>
<dbReference type="GO" id="GO:0016020">
    <property type="term" value="C:membrane"/>
    <property type="evidence" value="ECO:0007669"/>
    <property type="project" value="GOC"/>
</dbReference>
<name>A0A841HK09_9GAMM</name>
<feature type="transmembrane region" description="Helical" evidence="1">
    <location>
        <begin position="73"/>
        <end position="92"/>
    </location>
</feature>
<comment type="caution">
    <text evidence="3">The sequence shown here is derived from an EMBL/GenBank/DDBJ whole genome shotgun (WGS) entry which is preliminary data.</text>
</comment>
<feature type="domain" description="Endonuclease/exonuclease/phosphatase" evidence="2">
    <location>
        <begin position="109"/>
        <end position="312"/>
    </location>
</feature>
<keyword evidence="3" id="KW-0255">Endonuclease</keyword>
<keyword evidence="3" id="KW-0269">Exonuclease</keyword>
<organism evidence="3 4">
    <name type="scientific">Povalibacter uvarum</name>
    <dbReference type="NCBI Taxonomy" id="732238"/>
    <lineage>
        <taxon>Bacteria</taxon>
        <taxon>Pseudomonadati</taxon>
        <taxon>Pseudomonadota</taxon>
        <taxon>Gammaproteobacteria</taxon>
        <taxon>Steroidobacterales</taxon>
        <taxon>Steroidobacteraceae</taxon>
        <taxon>Povalibacter</taxon>
    </lineage>
</organism>
<keyword evidence="4" id="KW-1185">Reference proteome</keyword>
<dbReference type="GO" id="GO:0006506">
    <property type="term" value="P:GPI anchor biosynthetic process"/>
    <property type="evidence" value="ECO:0007669"/>
    <property type="project" value="TreeGrafter"/>
</dbReference>
<dbReference type="InterPro" id="IPR036691">
    <property type="entry name" value="Endo/exonu/phosph_ase_sf"/>
</dbReference>
<sequence>MTTPSPRASAALRITARLALLTALSASFGFLIGFAGHWWWVLDLFSHFRLQYAIALLVSAGVLFSVRRPRSGALVLATALLVGASVVSYTGWPPLQSARATSGEFRFVTFNQYYTNQDAAGIGRYLESLRADVIAVQELPTLAAAEQLAAQLPSYPHMHAKSWYPYGAVIFSRWPIQRVETIELAPYGALAAKAVIDWEGKPVAVVGVHLHWPIGPNNVRLRNAEMKQLVKVAEQTPEPLLIGGDFNVSSWSQNFRRTFDESPLHDCARGLGLVNTWPSHFAPLAIRIDQCLASDHWEVLHVSRGPALGSDHFPTVTDLQLRRKTE</sequence>
<dbReference type="PANTHER" id="PTHR14859:SF1">
    <property type="entry name" value="PGAP2-INTERACTING PROTEIN"/>
    <property type="match status" value="1"/>
</dbReference>
<evidence type="ECO:0000313" key="3">
    <source>
        <dbReference type="EMBL" id="MBB6092719.1"/>
    </source>
</evidence>
<keyword evidence="3" id="KW-0540">Nuclease</keyword>
<feature type="transmembrane region" description="Helical" evidence="1">
    <location>
        <begin position="20"/>
        <end position="42"/>
    </location>
</feature>
<gene>
    <name evidence="3" type="ORF">HNQ60_001597</name>
</gene>
<dbReference type="Proteomes" id="UP000588068">
    <property type="component" value="Unassembled WGS sequence"/>
</dbReference>
<dbReference type="InterPro" id="IPR005135">
    <property type="entry name" value="Endo/exonuclease/phosphatase"/>
</dbReference>
<evidence type="ECO:0000313" key="4">
    <source>
        <dbReference type="Proteomes" id="UP000588068"/>
    </source>
</evidence>
<dbReference type="PANTHER" id="PTHR14859">
    <property type="entry name" value="CALCOFLUOR WHITE HYPERSENSITIVE PROTEIN PRECURSOR"/>
    <property type="match status" value="1"/>
</dbReference>
<feature type="transmembrane region" description="Helical" evidence="1">
    <location>
        <begin position="48"/>
        <end position="66"/>
    </location>
</feature>
<dbReference type="EMBL" id="JACHHZ010000002">
    <property type="protein sequence ID" value="MBB6092719.1"/>
    <property type="molecule type" value="Genomic_DNA"/>
</dbReference>
<dbReference type="AlphaFoldDB" id="A0A841HK09"/>
<protein>
    <submittedName>
        <fullName evidence="3">Endonuclease/exonuclease/phosphatase (EEP) superfamily protein YafD</fullName>
    </submittedName>
</protein>
<dbReference type="RefSeq" id="WP_184330505.1">
    <property type="nucleotide sequence ID" value="NZ_JACHHZ010000002.1"/>
</dbReference>
<dbReference type="InterPro" id="IPR051916">
    <property type="entry name" value="GPI-anchor_lipid_remodeler"/>
</dbReference>
<keyword evidence="3" id="KW-0378">Hydrolase</keyword>
<evidence type="ECO:0000256" key="1">
    <source>
        <dbReference type="SAM" id="Phobius"/>
    </source>
</evidence>
<keyword evidence="1" id="KW-0472">Membrane</keyword>
<keyword evidence="1" id="KW-0812">Transmembrane</keyword>
<dbReference type="Gene3D" id="3.60.10.10">
    <property type="entry name" value="Endonuclease/exonuclease/phosphatase"/>
    <property type="match status" value="1"/>
</dbReference>
<accession>A0A841HK09</accession>
<dbReference type="SUPFAM" id="SSF56219">
    <property type="entry name" value="DNase I-like"/>
    <property type="match status" value="1"/>
</dbReference>
<dbReference type="GO" id="GO:0004519">
    <property type="term" value="F:endonuclease activity"/>
    <property type="evidence" value="ECO:0007669"/>
    <property type="project" value="UniProtKB-KW"/>
</dbReference>